<evidence type="ECO:0000256" key="3">
    <source>
        <dbReference type="ARBA" id="ARBA00022448"/>
    </source>
</evidence>
<dbReference type="AlphaFoldDB" id="G3AXR2"/>
<dbReference type="Pfam" id="PF04281">
    <property type="entry name" value="Tom22"/>
    <property type="match status" value="1"/>
</dbReference>
<evidence type="ECO:0000256" key="4">
    <source>
        <dbReference type="ARBA" id="ARBA00022692"/>
    </source>
</evidence>
<keyword evidence="6" id="KW-0653">Protein transport</keyword>
<keyword evidence="5" id="KW-1000">Mitochondrion outer membrane</keyword>
<keyword evidence="10" id="KW-0472">Membrane</keyword>
<protein>
    <submittedName>
        <fullName evidence="13">Mitochondrial import translocase, subunit Tom22</fullName>
    </submittedName>
</protein>
<dbReference type="STRING" id="590646.G3AXR2"/>
<evidence type="ECO:0000256" key="10">
    <source>
        <dbReference type="ARBA" id="ARBA00023136"/>
    </source>
</evidence>
<sequence length="135" mass="14895">MVKLTQIDETQASAFEPKNEQVYSDSDSESESEIEDDFDIENETLYDRILALKDIIPPKQRNVLLSAVQTVQSSVTTGLFKGGNLLWGVTSSLLLLGVPLSLAILSETQLQEMEREMSLQESAQSVLASGSEEKK</sequence>
<reference evidence="13 14" key="1">
    <citation type="journal article" date="2011" name="Proc. Natl. Acad. Sci. U.S.A.">
        <title>Comparative genomics of xylose-fermenting fungi for enhanced biofuel production.</title>
        <authorList>
            <person name="Wohlbach D.J."/>
            <person name="Kuo A."/>
            <person name="Sato T.K."/>
            <person name="Potts K.M."/>
            <person name="Salamov A.A."/>
            <person name="LaButti K.M."/>
            <person name="Sun H."/>
            <person name="Clum A."/>
            <person name="Pangilinan J.L."/>
            <person name="Lindquist E.A."/>
            <person name="Lucas S."/>
            <person name="Lapidus A."/>
            <person name="Jin M."/>
            <person name="Gunawan C."/>
            <person name="Balan V."/>
            <person name="Dale B.E."/>
            <person name="Jeffries T.W."/>
            <person name="Zinkel R."/>
            <person name="Barry K.W."/>
            <person name="Grigoriev I.V."/>
            <person name="Gasch A.P."/>
        </authorList>
    </citation>
    <scope>NUCLEOTIDE SEQUENCE [LARGE SCALE GENOMIC DNA]</scope>
    <source>
        <strain evidence="14">ATCC 10573 / BCRC 21748 / CBS 615 / JCM 9827 / NBRC 10315 / NRRL Y-1498 / VKM Y-70</strain>
    </source>
</reference>
<dbReference type="CDD" id="cd22884">
    <property type="entry name" value="TOM22"/>
    <property type="match status" value="1"/>
</dbReference>
<keyword evidence="11" id="KW-0675">Receptor</keyword>
<dbReference type="EMBL" id="GL996512">
    <property type="protein sequence ID" value="EGV65675.1"/>
    <property type="molecule type" value="Genomic_DNA"/>
</dbReference>
<evidence type="ECO:0000256" key="11">
    <source>
        <dbReference type="ARBA" id="ARBA00023170"/>
    </source>
</evidence>
<dbReference type="PANTHER" id="PTHR12504">
    <property type="entry name" value="MITOCHONDRIAL IMPORT RECEPTOR SUBUNIT TOM22"/>
    <property type="match status" value="1"/>
</dbReference>
<feature type="region of interest" description="Disordered" evidence="12">
    <location>
        <begin position="1"/>
        <end position="37"/>
    </location>
</feature>
<evidence type="ECO:0000256" key="7">
    <source>
        <dbReference type="ARBA" id="ARBA00022989"/>
    </source>
</evidence>
<feature type="compositionally biased region" description="Acidic residues" evidence="12">
    <location>
        <begin position="26"/>
        <end position="37"/>
    </location>
</feature>
<evidence type="ECO:0000256" key="6">
    <source>
        <dbReference type="ARBA" id="ARBA00022927"/>
    </source>
</evidence>
<comment type="subcellular location">
    <subcellularLocation>
        <location evidence="1">Mitochondrion outer membrane</location>
        <topology evidence="1">Single-pass membrane protein</topology>
    </subcellularLocation>
</comment>
<evidence type="ECO:0000256" key="2">
    <source>
        <dbReference type="ARBA" id="ARBA00009874"/>
    </source>
</evidence>
<evidence type="ECO:0000256" key="9">
    <source>
        <dbReference type="ARBA" id="ARBA00023128"/>
    </source>
</evidence>
<dbReference type="KEGG" id="cten:18250141"/>
<dbReference type="OrthoDB" id="10016939at2759"/>
<dbReference type="HOGENOM" id="CLU_094333_2_0_1"/>
<dbReference type="eggNOG" id="KOG4111">
    <property type="taxonomic scope" value="Eukaryota"/>
</dbReference>
<keyword evidence="8" id="KW-0811">Translocation</keyword>
<comment type="similarity">
    <text evidence="2">Belongs to the Tom22 family.</text>
</comment>
<evidence type="ECO:0000256" key="5">
    <source>
        <dbReference type="ARBA" id="ARBA00022787"/>
    </source>
</evidence>
<keyword evidence="9" id="KW-0496">Mitochondrion</keyword>
<dbReference type="GO" id="GO:0006886">
    <property type="term" value="P:intracellular protein transport"/>
    <property type="evidence" value="ECO:0007669"/>
    <property type="project" value="InterPro"/>
</dbReference>
<evidence type="ECO:0000313" key="14">
    <source>
        <dbReference type="Proteomes" id="UP000000707"/>
    </source>
</evidence>
<dbReference type="Proteomes" id="UP000000707">
    <property type="component" value="Unassembled WGS sequence"/>
</dbReference>
<dbReference type="GeneID" id="18250141"/>
<keyword evidence="3" id="KW-0813">Transport</keyword>
<organism evidence="14">
    <name type="scientific">Candida tenuis (strain ATCC 10573 / BCRC 21748 / CBS 615 / JCM 9827 / NBRC 10315 / NRRL Y-1498 / VKM Y-70)</name>
    <name type="common">Yeast</name>
    <name type="synonym">Yamadazyma tenuis</name>
    <dbReference type="NCBI Taxonomy" id="590646"/>
    <lineage>
        <taxon>Eukaryota</taxon>
        <taxon>Fungi</taxon>
        <taxon>Dikarya</taxon>
        <taxon>Ascomycota</taxon>
        <taxon>Saccharomycotina</taxon>
        <taxon>Pichiomycetes</taxon>
        <taxon>Debaryomycetaceae</taxon>
        <taxon>Yamadazyma</taxon>
    </lineage>
</organism>
<dbReference type="InterPro" id="IPR005683">
    <property type="entry name" value="Tom22"/>
</dbReference>
<keyword evidence="4" id="KW-0812">Transmembrane</keyword>
<dbReference type="PANTHER" id="PTHR12504:SF0">
    <property type="entry name" value="MITOCHONDRIAL IMPORT RECEPTOR SUBUNIT TOM22 HOMOLOG"/>
    <property type="match status" value="1"/>
</dbReference>
<keyword evidence="7" id="KW-1133">Transmembrane helix</keyword>
<proteinExistence type="inferred from homology"/>
<dbReference type="GO" id="GO:0005741">
    <property type="term" value="C:mitochondrial outer membrane"/>
    <property type="evidence" value="ECO:0007669"/>
    <property type="project" value="UniProtKB-SubCell"/>
</dbReference>
<keyword evidence="14" id="KW-1185">Reference proteome</keyword>
<evidence type="ECO:0000313" key="13">
    <source>
        <dbReference type="EMBL" id="EGV65675.1"/>
    </source>
</evidence>
<evidence type="ECO:0000256" key="8">
    <source>
        <dbReference type="ARBA" id="ARBA00023010"/>
    </source>
</evidence>
<gene>
    <name evidence="13" type="ORF">CANTEDRAFT_91997</name>
</gene>
<accession>G3AXR2</accession>
<evidence type="ECO:0000256" key="12">
    <source>
        <dbReference type="SAM" id="MobiDB-lite"/>
    </source>
</evidence>
<name>G3AXR2_CANTC</name>
<evidence type="ECO:0000256" key="1">
    <source>
        <dbReference type="ARBA" id="ARBA00004572"/>
    </source>
</evidence>